<name>A0A251VBI0_HELAN</name>
<sequence>MAVNLVVGPDLYNILIGYRFSGVNLLVSSMRISFCKHLLRWIRLLVMVHRQCKIGSCFLASWELLEIHVYFKRYLAIGLCYDLSVLCSVSFMITALQLYCVIVWLSVCVMSLWLQAAARLLDASFFTSGSCFGFICSPNYILIDMIVSRHKFYPLLLWSMIFDSIWLIR</sequence>
<keyword evidence="1" id="KW-0472">Membrane</keyword>
<keyword evidence="3" id="KW-1185">Reference proteome</keyword>
<keyword evidence="1" id="KW-0812">Transmembrane</keyword>
<evidence type="ECO:0000313" key="3">
    <source>
        <dbReference type="Proteomes" id="UP000215914"/>
    </source>
</evidence>
<dbReference type="InParanoid" id="A0A251VBI0"/>
<dbReference type="AlphaFoldDB" id="A0A251VBI0"/>
<feature type="transmembrane region" description="Helical" evidence="1">
    <location>
        <begin position="12"/>
        <end position="34"/>
    </location>
</feature>
<accession>A0A251VBI0</accession>
<proteinExistence type="predicted"/>
<evidence type="ECO:0000313" key="2">
    <source>
        <dbReference type="EMBL" id="OTG32619.1"/>
    </source>
</evidence>
<gene>
    <name evidence="2" type="ORF">HannXRQ_Chr03g0088681</name>
</gene>
<keyword evidence="1" id="KW-1133">Transmembrane helix</keyword>
<organism evidence="2 3">
    <name type="scientific">Helianthus annuus</name>
    <name type="common">Common sunflower</name>
    <dbReference type="NCBI Taxonomy" id="4232"/>
    <lineage>
        <taxon>Eukaryota</taxon>
        <taxon>Viridiplantae</taxon>
        <taxon>Streptophyta</taxon>
        <taxon>Embryophyta</taxon>
        <taxon>Tracheophyta</taxon>
        <taxon>Spermatophyta</taxon>
        <taxon>Magnoliopsida</taxon>
        <taxon>eudicotyledons</taxon>
        <taxon>Gunneridae</taxon>
        <taxon>Pentapetalae</taxon>
        <taxon>asterids</taxon>
        <taxon>campanulids</taxon>
        <taxon>Asterales</taxon>
        <taxon>Asteraceae</taxon>
        <taxon>Asteroideae</taxon>
        <taxon>Heliantheae alliance</taxon>
        <taxon>Heliantheae</taxon>
        <taxon>Helianthus</taxon>
    </lineage>
</organism>
<reference evidence="3" key="1">
    <citation type="journal article" date="2017" name="Nature">
        <title>The sunflower genome provides insights into oil metabolism, flowering and Asterid evolution.</title>
        <authorList>
            <person name="Badouin H."/>
            <person name="Gouzy J."/>
            <person name="Grassa C.J."/>
            <person name="Murat F."/>
            <person name="Staton S.E."/>
            <person name="Cottret L."/>
            <person name="Lelandais-Briere C."/>
            <person name="Owens G.L."/>
            <person name="Carrere S."/>
            <person name="Mayjonade B."/>
            <person name="Legrand L."/>
            <person name="Gill N."/>
            <person name="Kane N.C."/>
            <person name="Bowers J.E."/>
            <person name="Hubner S."/>
            <person name="Bellec A."/>
            <person name="Berard A."/>
            <person name="Berges H."/>
            <person name="Blanchet N."/>
            <person name="Boniface M.C."/>
            <person name="Brunel D."/>
            <person name="Catrice O."/>
            <person name="Chaidir N."/>
            <person name="Claudel C."/>
            <person name="Donnadieu C."/>
            <person name="Faraut T."/>
            <person name="Fievet G."/>
            <person name="Helmstetter N."/>
            <person name="King M."/>
            <person name="Knapp S.J."/>
            <person name="Lai Z."/>
            <person name="Le Paslier M.C."/>
            <person name="Lippi Y."/>
            <person name="Lorenzon L."/>
            <person name="Mandel J.R."/>
            <person name="Marage G."/>
            <person name="Marchand G."/>
            <person name="Marquand E."/>
            <person name="Bret-Mestries E."/>
            <person name="Morien E."/>
            <person name="Nambeesan S."/>
            <person name="Nguyen T."/>
            <person name="Pegot-Espagnet P."/>
            <person name="Pouilly N."/>
            <person name="Raftis F."/>
            <person name="Sallet E."/>
            <person name="Schiex T."/>
            <person name="Thomas J."/>
            <person name="Vandecasteele C."/>
            <person name="Vares D."/>
            <person name="Vear F."/>
            <person name="Vautrin S."/>
            <person name="Crespi M."/>
            <person name="Mangin B."/>
            <person name="Burke J.M."/>
            <person name="Salse J."/>
            <person name="Munos S."/>
            <person name="Vincourt P."/>
            <person name="Rieseberg L.H."/>
            <person name="Langlade N.B."/>
        </authorList>
    </citation>
    <scope>NUCLEOTIDE SEQUENCE [LARGE SCALE GENOMIC DNA]</scope>
    <source>
        <strain evidence="3">cv. SF193</strain>
    </source>
</reference>
<protein>
    <submittedName>
        <fullName evidence="2">Uncharacterized protein</fullName>
    </submittedName>
</protein>
<evidence type="ECO:0000256" key="1">
    <source>
        <dbReference type="SAM" id="Phobius"/>
    </source>
</evidence>
<dbReference type="Proteomes" id="UP000215914">
    <property type="component" value="Chromosome 3"/>
</dbReference>
<feature type="transmembrane region" description="Helical" evidence="1">
    <location>
        <begin position="125"/>
        <end position="146"/>
    </location>
</feature>
<dbReference type="EMBL" id="CM007892">
    <property type="protein sequence ID" value="OTG32619.1"/>
    <property type="molecule type" value="Genomic_DNA"/>
</dbReference>
<feature type="transmembrane region" description="Helical" evidence="1">
    <location>
        <begin position="91"/>
        <end position="113"/>
    </location>
</feature>